<evidence type="ECO:0000256" key="3">
    <source>
        <dbReference type="ARBA" id="ARBA00022692"/>
    </source>
</evidence>
<evidence type="ECO:0000256" key="2">
    <source>
        <dbReference type="ARBA" id="ARBA00022475"/>
    </source>
</evidence>
<evidence type="ECO:0000259" key="7">
    <source>
        <dbReference type="Pfam" id="PF01292"/>
    </source>
</evidence>
<accession>A0A480AVA8</accession>
<proteinExistence type="predicted"/>
<keyword evidence="4 6" id="KW-1133">Transmembrane helix</keyword>
<protein>
    <submittedName>
        <fullName evidence="8">Cytochrome b561</fullName>
    </submittedName>
</protein>
<name>A0A480AVA8_9BURK</name>
<keyword evidence="5 6" id="KW-0472">Membrane</keyword>
<evidence type="ECO:0000256" key="1">
    <source>
        <dbReference type="ARBA" id="ARBA00004651"/>
    </source>
</evidence>
<comment type="subcellular location">
    <subcellularLocation>
        <location evidence="1">Cell membrane</location>
        <topology evidence="1">Multi-pass membrane protein</topology>
    </subcellularLocation>
</comment>
<feature type="transmembrane region" description="Helical" evidence="6">
    <location>
        <begin position="206"/>
        <end position="223"/>
    </location>
</feature>
<comment type="caution">
    <text evidence="8">The sequence shown here is derived from an EMBL/GenBank/DDBJ whole genome shotgun (WGS) entry which is preliminary data.</text>
</comment>
<keyword evidence="9" id="KW-1185">Reference proteome</keyword>
<feature type="transmembrane region" description="Helical" evidence="6">
    <location>
        <begin position="103"/>
        <end position="123"/>
    </location>
</feature>
<dbReference type="Pfam" id="PF01292">
    <property type="entry name" value="Ni_hydr_CYTB"/>
    <property type="match status" value="1"/>
</dbReference>
<dbReference type="Gene3D" id="1.20.950.20">
    <property type="entry name" value="Transmembrane di-heme cytochromes, Chain C"/>
    <property type="match status" value="1"/>
</dbReference>
<evidence type="ECO:0000313" key="8">
    <source>
        <dbReference type="EMBL" id="GCL65273.1"/>
    </source>
</evidence>
<gene>
    <name evidence="8" type="ORF">AQPW35_43540</name>
</gene>
<feature type="transmembrane region" description="Helical" evidence="6">
    <location>
        <begin position="46"/>
        <end position="65"/>
    </location>
</feature>
<feature type="transmembrane region" description="Helical" evidence="6">
    <location>
        <begin position="20"/>
        <end position="39"/>
    </location>
</feature>
<dbReference type="GO" id="GO:0022904">
    <property type="term" value="P:respiratory electron transport chain"/>
    <property type="evidence" value="ECO:0007669"/>
    <property type="project" value="InterPro"/>
</dbReference>
<dbReference type="Proteomes" id="UP000301751">
    <property type="component" value="Unassembled WGS sequence"/>
</dbReference>
<evidence type="ECO:0000256" key="4">
    <source>
        <dbReference type="ARBA" id="ARBA00022989"/>
    </source>
</evidence>
<dbReference type="GO" id="GO:0005886">
    <property type="term" value="C:plasma membrane"/>
    <property type="evidence" value="ECO:0007669"/>
    <property type="project" value="UniProtKB-SubCell"/>
</dbReference>
<dbReference type="EMBL" id="BJCL01000015">
    <property type="protein sequence ID" value="GCL65273.1"/>
    <property type="molecule type" value="Genomic_DNA"/>
</dbReference>
<dbReference type="GO" id="GO:0009055">
    <property type="term" value="F:electron transfer activity"/>
    <property type="evidence" value="ECO:0007669"/>
    <property type="project" value="InterPro"/>
</dbReference>
<organism evidence="8 9">
    <name type="scientific">Pseudaquabacterium pictum</name>
    <dbReference type="NCBI Taxonomy" id="2315236"/>
    <lineage>
        <taxon>Bacteria</taxon>
        <taxon>Pseudomonadati</taxon>
        <taxon>Pseudomonadota</taxon>
        <taxon>Betaproteobacteria</taxon>
        <taxon>Burkholderiales</taxon>
        <taxon>Sphaerotilaceae</taxon>
        <taxon>Pseudaquabacterium</taxon>
    </lineage>
</organism>
<feature type="transmembrane region" description="Helical" evidence="6">
    <location>
        <begin position="157"/>
        <end position="175"/>
    </location>
</feature>
<dbReference type="InterPro" id="IPR016174">
    <property type="entry name" value="Di-haem_cyt_TM"/>
</dbReference>
<dbReference type="OrthoDB" id="196472at2"/>
<dbReference type="PANTHER" id="PTHR30485">
    <property type="entry name" value="NI/FE-HYDROGENASE 1 B-TYPE CYTOCHROME SUBUNIT"/>
    <property type="match status" value="1"/>
</dbReference>
<evidence type="ECO:0000256" key="5">
    <source>
        <dbReference type="ARBA" id="ARBA00023136"/>
    </source>
</evidence>
<dbReference type="GO" id="GO:0020037">
    <property type="term" value="F:heme binding"/>
    <property type="evidence" value="ECO:0007669"/>
    <property type="project" value="TreeGrafter"/>
</dbReference>
<keyword evidence="2" id="KW-1003">Cell membrane</keyword>
<dbReference type="AlphaFoldDB" id="A0A480AVA8"/>
<reference evidence="9" key="1">
    <citation type="submission" date="2019-03" db="EMBL/GenBank/DDBJ databases">
        <title>Aquabacterium pictum sp.nov., the first bacteriochlorophyll a-containing freshwater bacterium in the genus Aquabacterium of the class Betaproteobacteria.</title>
        <authorList>
            <person name="Hirose S."/>
            <person name="Tank M."/>
            <person name="Hara E."/>
            <person name="Tamaki H."/>
            <person name="Takaichi S."/>
            <person name="Haruta S."/>
            <person name="Hanada S."/>
        </authorList>
    </citation>
    <scope>NUCLEOTIDE SEQUENCE [LARGE SCALE GENOMIC DNA]</scope>
    <source>
        <strain evidence="9">W35</strain>
    </source>
</reference>
<sequence>MTSDVEHPPVRVWDLPTRAFHWVLAICVIALVVTAKVGGNAMVWHMRLGLVVLALLVFRVVWGLVGGRWSRFASFIYAPGTVLRYLRGDHRPGDHFEVGHSPLGAFSVFALIALLLVQVGTGLISDDEIATTGPLNRFVASATGIAATGWHKGYGQWILLGLVALHIVAIVVYKLRGKNLVTPMITGDKPLPADVPATQDGLANRGLAAVVLAACAALVVWIARQGA</sequence>
<evidence type="ECO:0000313" key="9">
    <source>
        <dbReference type="Proteomes" id="UP000301751"/>
    </source>
</evidence>
<dbReference type="InterPro" id="IPR011577">
    <property type="entry name" value="Cyt_b561_bac/Ni-Hgenase"/>
</dbReference>
<dbReference type="SUPFAM" id="SSF81342">
    <property type="entry name" value="Transmembrane di-heme cytochromes"/>
    <property type="match status" value="1"/>
</dbReference>
<dbReference type="InterPro" id="IPR051542">
    <property type="entry name" value="Hydrogenase_cytochrome"/>
</dbReference>
<feature type="domain" description="Cytochrome b561 bacterial/Ni-hydrogenase" evidence="7">
    <location>
        <begin position="12"/>
        <end position="187"/>
    </location>
</feature>
<dbReference type="PANTHER" id="PTHR30485:SF2">
    <property type="entry name" value="BLL0597 PROTEIN"/>
    <property type="match status" value="1"/>
</dbReference>
<dbReference type="RefSeq" id="WP_137734989.1">
    <property type="nucleotide sequence ID" value="NZ_BJCL01000015.1"/>
</dbReference>
<keyword evidence="3 6" id="KW-0812">Transmembrane</keyword>
<evidence type="ECO:0000256" key="6">
    <source>
        <dbReference type="SAM" id="Phobius"/>
    </source>
</evidence>